<reference evidence="4" key="1">
    <citation type="journal article" date="2020" name="mSystems">
        <title>Genome- and Community-Level Interaction Insights into Carbon Utilization and Element Cycling Functions of Hydrothermarchaeota in Hydrothermal Sediment.</title>
        <authorList>
            <person name="Zhou Z."/>
            <person name="Liu Y."/>
            <person name="Xu W."/>
            <person name="Pan J."/>
            <person name="Luo Z.H."/>
            <person name="Li M."/>
        </authorList>
    </citation>
    <scope>NUCLEOTIDE SEQUENCE</scope>
    <source>
        <strain evidence="4">SpSt-997</strain>
    </source>
</reference>
<proteinExistence type="predicted"/>
<gene>
    <name evidence="4" type="ORF">ENY07_08560</name>
</gene>
<protein>
    <submittedName>
        <fullName evidence="4">Transporter substrate-binding domain-containing protein</fullName>
    </submittedName>
</protein>
<dbReference type="Gene3D" id="3.40.190.10">
    <property type="entry name" value="Periplasmic binding protein-like II"/>
    <property type="match status" value="2"/>
</dbReference>
<dbReference type="SMART" id="SM00062">
    <property type="entry name" value="PBPb"/>
    <property type="match status" value="1"/>
</dbReference>
<dbReference type="AlphaFoldDB" id="A0A8J4HBD8"/>
<dbReference type="PROSITE" id="PS51257">
    <property type="entry name" value="PROKAR_LIPOPROTEIN"/>
    <property type="match status" value="1"/>
</dbReference>
<sequence>MRKISVLGIVLALACTSIAADARSLENVRERGVLGVCAHPNALPFSSKTGDLAGFQVELARAIADKLGVTLQPDWVVMTFQIRAADCDIMMDTIDDKEAQGETNLKLSRPYYRTGAALVVAENSPITSLAALDAHTKVGVLVGSMAAMTLGERHVGISIFGFEDDALDAVANHEVDAAMVTPTMAGYYNLRHPDHKLRVLALDETDPGLAWNVSVGMVRPDPALRAAIDDAIAALLADGTVARIYARYGVVLLPPR</sequence>
<accession>A0A8J4HBD8</accession>
<dbReference type="Pfam" id="PF00497">
    <property type="entry name" value="SBP_bac_3"/>
    <property type="match status" value="1"/>
</dbReference>
<feature type="signal peptide" evidence="2">
    <location>
        <begin position="1"/>
        <end position="19"/>
    </location>
</feature>
<comment type="caution">
    <text evidence="4">The sequence shown here is derived from an EMBL/GenBank/DDBJ whole genome shotgun (WGS) entry which is preliminary data.</text>
</comment>
<dbReference type="InterPro" id="IPR001638">
    <property type="entry name" value="Solute-binding_3/MltF_N"/>
</dbReference>
<dbReference type="PANTHER" id="PTHR35936">
    <property type="entry name" value="MEMBRANE-BOUND LYTIC MUREIN TRANSGLYCOSYLASE F"/>
    <property type="match status" value="1"/>
</dbReference>
<feature type="domain" description="Solute-binding protein family 3/N-terminal" evidence="3">
    <location>
        <begin position="33"/>
        <end position="252"/>
    </location>
</feature>
<organism evidence="4">
    <name type="scientific">Acidicaldus sp</name>
    <dbReference type="NCBI Taxonomy" id="1872105"/>
    <lineage>
        <taxon>Bacteria</taxon>
        <taxon>Pseudomonadati</taxon>
        <taxon>Pseudomonadota</taxon>
        <taxon>Alphaproteobacteria</taxon>
        <taxon>Acetobacterales</taxon>
        <taxon>Acetobacteraceae</taxon>
        <taxon>Acidicaldus</taxon>
    </lineage>
</organism>
<name>A0A8J4HBD8_9PROT</name>
<dbReference type="PANTHER" id="PTHR35936:SF32">
    <property type="entry name" value="MEMBRANE-BOUND LYTIC MUREIN TRANSGLYCOSYLASE F"/>
    <property type="match status" value="1"/>
</dbReference>
<dbReference type="EMBL" id="DTQM01000171">
    <property type="protein sequence ID" value="HGC43253.1"/>
    <property type="molecule type" value="Genomic_DNA"/>
</dbReference>
<feature type="chain" id="PRO_5035232127" evidence="2">
    <location>
        <begin position="20"/>
        <end position="256"/>
    </location>
</feature>
<evidence type="ECO:0000259" key="3">
    <source>
        <dbReference type="SMART" id="SM00062"/>
    </source>
</evidence>
<evidence type="ECO:0000256" key="1">
    <source>
        <dbReference type="ARBA" id="ARBA00022729"/>
    </source>
</evidence>
<dbReference type="SUPFAM" id="SSF53850">
    <property type="entry name" value="Periplasmic binding protein-like II"/>
    <property type="match status" value="1"/>
</dbReference>
<keyword evidence="1 2" id="KW-0732">Signal</keyword>
<evidence type="ECO:0000256" key="2">
    <source>
        <dbReference type="SAM" id="SignalP"/>
    </source>
</evidence>
<evidence type="ECO:0000313" key="4">
    <source>
        <dbReference type="EMBL" id="HGC43253.1"/>
    </source>
</evidence>